<evidence type="ECO:0000259" key="3">
    <source>
        <dbReference type="Pfam" id="PF18047"/>
    </source>
</evidence>
<protein>
    <submittedName>
        <fullName evidence="5">MusH</fullName>
    </submittedName>
</protein>
<dbReference type="Pfam" id="PF18047">
    <property type="entry name" value="PatG_D"/>
    <property type="match status" value="1"/>
</dbReference>
<evidence type="ECO:0000259" key="2">
    <source>
        <dbReference type="Pfam" id="PF08241"/>
    </source>
</evidence>
<feature type="domain" description="PatG C-terminal" evidence="4">
    <location>
        <begin position="428"/>
        <end position="540"/>
    </location>
</feature>
<feature type="domain" description="Methyltransferase type 11" evidence="2">
    <location>
        <begin position="60"/>
        <end position="159"/>
    </location>
</feature>
<organism evidence="5">
    <name type="scientific">Nostoc sp. UHCC-0398</name>
    <dbReference type="NCBI Taxonomy" id="2665154"/>
    <lineage>
        <taxon>Bacteria</taxon>
        <taxon>Bacillati</taxon>
        <taxon>Cyanobacteriota</taxon>
        <taxon>Cyanophyceae</taxon>
        <taxon>Nostocales</taxon>
        <taxon>Nostocaceae</taxon>
        <taxon>Nostoc</taxon>
    </lineage>
</organism>
<dbReference type="InterPro" id="IPR013216">
    <property type="entry name" value="Methyltransf_11"/>
</dbReference>
<dbReference type="Pfam" id="PF18065">
    <property type="entry name" value="PatG_C"/>
    <property type="match status" value="1"/>
</dbReference>
<dbReference type="EMBL" id="MK806444">
    <property type="protein sequence ID" value="QGA72597.1"/>
    <property type="molecule type" value="Genomic_DNA"/>
</dbReference>
<keyword evidence="1" id="KW-0808">Transferase</keyword>
<accession>A0A5Q0TWZ4</accession>
<evidence type="ECO:0000256" key="1">
    <source>
        <dbReference type="ARBA" id="ARBA00022679"/>
    </source>
</evidence>
<sequence length="544" mass="61236">MQFLTSNQTHAPPDNHWQRQRQLYNLARFNQNKDISDSWVRSHNLNLAKQAGIKPGNYILDAGCGAGIPALQIAQEFPGIRIEGITSSQTQAQDARGRVQASGLGDRIQIRVGDFNYLPFPNGVFDVAFFNESIKYSKNLTQVLAEVYRVLRPGGQLYITDLVSQELPLTEQQQRELAKLNQDLICHIYPISELAKAGQQTGFQNIEFGDFTKQLPTGDMRKLWLLNPAANLPVYYGEIKASKGVASQITPSQKLEVPVQSQTSRLVYALGTVGYDFGSQARRDSFKQLMPGIAIDGTVIPANPYDARQVVDYLTDNPSEAKSLIWTLNLDLTPIYAIEPIEAFADDVYEILQLLLAGQIEPEDSNNYIERASIPARLTNRTVKLFSGQIVPVIEPENIRGMYGWKINSLVDAALETLATEGETLEIQRARVQRTLTSFLNRIYYDLRNWGQTDRDRALNFAATNAFQAASTFKEAVVAGLELDSIEVYKSAYCRYDSNCWDVKLKFFDPESSRRARKIFRFTIDVREIMPVTLGEVRSWAAPK</sequence>
<dbReference type="InterPro" id="IPR029063">
    <property type="entry name" value="SAM-dependent_MTases_sf"/>
</dbReference>
<dbReference type="SUPFAM" id="SSF53335">
    <property type="entry name" value="S-adenosyl-L-methionine-dependent methyltransferases"/>
    <property type="match status" value="1"/>
</dbReference>
<dbReference type="Pfam" id="PF08241">
    <property type="entry name" value="Methyltransf_11"/>
    <property type="match status" value="1"/>
</dbReference>
<dbReference type="GO" id="GO:0008757">
    <property type="term" value="F:S-adenosylmethionine-dependent methyltransferase activity"/>
    <property type="evidence" value="ECO:0007669"/>
    <property type="project" value="InterPro"/>
</dbReference>
<dbReference type="PANTHER" id="PTHR44068:SF11">
    <property type="entry name" value="GERANYL DIPHOSPHATE 2-C-METHYLTRANSFERASE"/>
    <property type="match status" value="1"/>
</dbReference>
<evidence type="ECO:0000313" key="5">
    <source>
        <dbReference type="EMBL" id="QGA72597.1"/>
    </source>
</evidence>
<dbReference type="InterPro" id="IPR050447">
    <property type="entry name" value="Erg6_SMT_methyltransf"/>
</dbReference>
<dbReference type="InterPro" id="IPR023830">
    <property type="entry name" value="Peptidase_S8A_PatG"/>
</dbReference>
<dbReference type="NCBIfam" id="TIGR03895">
    <property type="entry name" value="protease_PatA"/>
    <property type="match status" value="1"/>
</dbReference>
<gene>
    <name evidence="5" type="primary">musH</name>
</gene>
<evidence type="ECO:0000259" key="4">
    <source>
        <dbReference type="Pfam" id="PF18065"/>
    </source>
</evidence>
<dbReference type="InterPro" id="IPR040636">
    <property type="entry name" value="PatG_C"/>
</dbReference>
<feature type="domain" description="PatG" evidence="3">
    <location>
        <begin position="267"/>
        <end position="377"/>
    </location>
</feature>
<dbReference type="CDD" id="cd02440">
    <property type="entry name" value="AdoMet_MTases"/>
    <property type="match status" value="1"/>
</dbReference>
<proteinExistence type="predicted"/>
<dbReference type="PANTHER" id="PTHR44068">
    <property type="entry name" value="ZGC:194242"/>
    <property type="match status" value="1"/>
</dbReference>
<reference evidence="5" key="1">
    <citation type="journal article" date="2019" name="ACS Chem. Biol.">
        <title>Biosynthesis of the bis-prenylated alkaloids muscoride A and B.</title>
        <authorList>
            <person name="Mattila A."/>
            <person name="Andsten R.M."/>
            <person name="Jumppanen M."/>
            <person name="Assante M."/>
            <person name="Jokela J."/>
            <person name="Wahlsten M."/>
            <person name="Mikula K.M."/>
            <person name="Sigindere C."/>
            <person name="Kwak D.H."/>
            <person name="Gugger M."/>
            <person name="Koskela H."/>
            <person name="Sivonen K."/>
            <person name="Liu X."/>
            <person name="Yli-Kauhaluoma J."/>
            <person name="Iwai H."/>
            <person name="Fewer D.P."/>
        </authorList>
    </citation>
    <scope>NUCLEOTIDE SEQUENCE</scope>
    <source>
        <strain evidence="5">UHCC-0398</strain>
    </source>
</reference>
<name>A0A5Q0TWZ4_9NOSO</name>
<dbReference type="InterPro" id="IPR040483">
    <property type="entry name" value="PatG_dom"/>
</dbReference>
<dbReference type="Gene3D" id="3.40.50.150">
    <property type="entry name" value="Vaccinia Virus protein VP39"/>
    <property type="match status" value="1"/>
</dbReference>
<dbReference type="AlphaFoldDB" id="A0A5Q0TWZ4"/>